<feature type="compositionally biased region" description="Polar residues" evidence="1">
    <location>
        <begin position="241"/>
        <end position="252"/>
    </location>
</feature>
<feature type="region of interest" description="Disordered" evidence="1">
    <location>
        <begin position="106"/>
        <end position="125"/>
    </location>
</feature>
<feature type="region of interest" description="Disordered" evidence="1">
    <location>
        <begin position="241"/>
        <end position="331"/>
    </location>
</feature>
<feature type="compositionally biased region" description="Pro residues" evidence="1">
    <location>
        <begin position="259"/>
        <end position="269"/>
    </location>
</feature>
<dbReference type="Proteomes" id="UP000433883">
    <property type="component" value="Unassembled WGS sequence"/>
</dbReference>
<organism evidence="3 4">
    <name type="scientific">Venturia inaequalis</name>
    <name type="common">Apple scab fungus</name>
    <dbReference type="NCBI Taxonomy" id="5025"/>
    <lineage>
        <taxon>Eukaryota</taxon>
        <taxon>Fungi</taxon>
        <taxon>Dikarya</taxon>
        <taxon>Ascomycota</taxon>
        <taxon>Pezizomycotina</taxon>
        <taxon>Dothideomycetes</taxon>
        <taxon>Pleosporomycetidae</taxon>
        <taxon>Venturiales</taxon>
        <taxon>Venturiaceae</taxon>
        <taxon>Venturia</taxon>
    </lineage>
</organism>
<dbReference type="AlphaFoldDB" id="A0A8H3V7Y2"/>
<evidence type="ECO:0000313" key="4">
    <source>
        <dbReference type="Proteomes" id="UP000433883"/>
    </source>
</evidence>
<sequence length="360" mass="38963">MTSSQDRHENGASPTPMYWNSYPTYPSSLLSSYPTPTATYTITAYLNGMNAVVVVDAAGKTWQAYTSAYSVDGGSHSNTYSSPSPLAELSPTIPFIATGPVTSSAAATSSWSSRPGSEFQEKPEHHGPPFPAVIAMSIIVPVIVIVLSLCAFYFLCIRRKRQVHQDQEVPAMVAARRVPEMKDTGVGGGPVMMDTRVVAPVSMSPLTSPATTSSAGTATPPVILSTTMNDAYYTGIDTSDHVSLTDQRSEASADTFGEEPPPPYRPRSVPPISRETSVRNSMCRNTSVRSSRHDPMSGSNLMRRSIDVRSPFDDPPEDSDDDTLSQISTIRSLSRRDMDRLSVVSDMSYQEELTHTHPSA</sequence>
<feature type="compositionally biased region" description="Polar residues" evidence="1">
    <location>
        <begin position="278"/>
        <end position="289"/>
    </location>
</feature>
<name>A0A8H3V7Y2_VENIN</name>
<evidence type="ECO:0000256" key="1">
    <source>
        <dbReference type="SAM" id="MobiDB-lite"/>
    </source>
</evidence>
<comment type="caution">
    <text evidence="3">The sequence shown here is derived from an EMBL/GenBank/DDBJ whole genome shotgun (WGS) entry which is preliminary data.</text>
</comment>
<protein>
    <submittedName>
        <fullName evidence="3">Uncharacterized protein</fullName>
    </submittedName>
</protein>
<feature type="transmembrane region" description="Helical" evidence="2">
    <location>
        <begin position="130"/>
        <end position="155"/>
    </location>
</feature>
<keyword evidence="2" id="KW-0472">Membrane</keyword>
<proteinExistence type="predicted"/>
<feature type="compositionally biased region" description="Acidic residues" evidence="1">
    <location>
        <begin position="314"/>
        <end position="323"/>
    </location>
</feature>
<gene>
    <name evidence="3" type="ORF">BLS_006300</name>
</gene>
<reference evidence="3 4" key="1">
    <citation type="submission" date="2019-11" db="EMBL/GenBank/DDBJ databases">
        <title>Venturia inaequalis Genome Resource.</title>
        <authorList>
            <person name="Lichtner F.J."/>
        </authorList>
    </citation>
    <scope>NUCLEOTIDE SEQUENCE [LARGE SCALE GENOMIC DNA]</scope>
    <source>
        <strain evidence="3">Bline_iso_100314</strain>
    </source>
</reference>
<accession>A0A8H3V7Y2</accession>
<evidence type="ECO:0000313" key="3">
    <source>
        <dbReference type="EMBL" id="KAE9982293.1"/>
    </source>
</evidence>
<dbReference type="EMBL" id="WNWQ01000046">
    <property type="protein sequence ID" value="KAE9982293.1"/>
    <property type="molecule type" value="Genomic_DNA"/>
</dbReference>
<keyword evidence="2" id="KW-0812">Transmembrane</keyword>
<keyword evidence="2" id="KW-1133">Transmembrane helix</keyword>
<evidence type="ECO:0000256" key="2">
    <source>
        <dbReference type="SAM" id="Phobius"/>
    </source>
</evidence>